<gene>
    <name evidence="1" type="ORF">PL8927_840007</name>
</gene>
<dbReference type="EMBL" id="CZCU02000162">
    <property type="protein sequence ID" value="VXD25188.1"/>
    <property type="molecule type" value="Genomic_DNA"/>
</dbReference>
<proteinExistence type="predicted"/>
<evidence type="ECO:0000313" key="2">
    <source>
        <dbReference type="Proteomes" id="UP000184550"/>
    </source>
</evidence>
<dbReference type="AlphaFoldDB" id="A0A7Z9C481"/>
<evidence type="ECO:0000313" key="1">
    <source>
        <dbReference type="EMBL" id="VXD25188.1"/>
    </source>
</evidence>
<sequence>MGFGVLLVKLTLRNQELLKSGVGLSVGIGKTKSVGACTTTSIGMPQASTALVSVNFSDI</sequence>
<keyword evidence="2" id="KW-1185">Reference proteome</keyword>
<reference evidence="1" key="1">
    <citation type="submission" date="2019-10" db="EMBL/GenBank/DDBJ databases">
        <authorList>
            <consortium name="Genoscope - CEA"/>
            <person name="William W."/>
        </authorList>
    </citation>
    <scope>NUCLEOTIDE SEQUENCE [LARGE SCALE GENOMIC DNA]</scope>
    <source>
        <strain evidence="1">BBR_PRJEB10992</strain>
    </source>
</reference>
<protein>
    <submittedName>
        <fullName evidence="1">Uncharacterized protein</fullName>
    </submittedName>
</protein>
<organism evidence="1 2">
    <name type="scientific">Planktothrix serta PCC 8927</name>
    <dbReference type="NCBI Taxonomy" id="671068"/>
    <lineage>
        <taxon>Bacteria</taxon>
        <taxon>Bacillati</taxon>
        <taxon>Cyanobacteriota</taxon>
        <taxon>Cyanophyceae</taxon>
        <taxon>Oscillatoriophycideae</taxon>
        <taxon>Oscillatoriales</taxon>
        <taxon>Microcoleaceae</taxon>
        <taxon>Planktothrix</taxon>
    </lineage>
</organism>
<comment type="caution">
    <text evidence="1">The sequence shown here is derived from an EMBL/GenBank/DDBJ whole genome shotgun (WGS) entry which is preliminary data.</text>
</comment>
<name>A0A7Z9C481_9CYAN</name>
<accession>A0A7Z9C481</accession>
<dbReference type="Proteomes" id="UP000184550">
    <property type="component" value="Unassembled WGS sequence"/>
</dbReference>